<comment type="caution">
    <text evidence="4">The sequence shown here is derived from an EMBL/GenBank/DDBJ whole genome shotgun (WGS) entry which is preliminary data.</text>
</comment>
<name>A0A081NEY7_9GAMM</name>
<dbReference type="PANTHER" id="PTHR35272:SF3">
    <property type="entry name" value="THIOL:DISULFIDE INTERCHANGE PROTEIN DSBC"/>
    <property type="match status" value="1"/>
</dbReference>
<dbReference type="PANTHER" id="PTHR35272">
    <property type="entry name" value="THIOL:DISULFIDE INTERCHANGE PROTEIN DSBC-RELATED"/>
    <property type="match status" value="1"/>
</dbReference>
<dbReference type="Pfam" id="PF01323">
    <property type="entry name" value="DSBA"/>
    <property type="match status" value="1"/>
</dbReference>
<dbReference type="EMBL" id="JOKH01000004">
    <property type="protein sequence ID" value="KEQ17010.1"/>
    <property type="molecule type" value="Genomic_DNA"/>
</dbReference>
<dbReference type="InterPro" id="IPR051470">
    <property type="entry name" value="Thiol:disulfide_interchange"/>
</dbReference>
<dbReference type="Proteomes" id="UP000028073">
    <property type="component" value="Unassembled WGS sequence"/>
</dbReference>
<evidence type="ECO:0000313" key="4">
    <source>
        <dbReference type="EMBL" id="KEQ17010.1"/>
    </source>
</evidence>
<sequence length="239" mass="26921">MKKTLILTTTLLMSSLNLQAAPLDDLQKQEVRELVRKTLVENPDILVEAMNELRKQEVVAQQNADQKMLKSRHKDLFENPENPVIGNPKAKLTIAYFGDYNCGYCKRQDPVLKKIVEQNPDVKIVIKELPILGPESREAAEMALATFKQDKSKYLTVNQRLMSKPGRHSSGSIKAALKAEGINSDKLKVDESVSRQINDNLRLAQDLGIRGTPALVFPDEVLRGYTEEAALKEMIKKRL</sequence>
<dbReference type="Gene3D" id="3.40.30.10">
    <property type="entry name" value="Glutaredoxin"/>
    <property type="match status" value="1"/>
</dbReference>
<feature type="chain" id="PRO_5001760756" description="Thioredoxin domain-containing protein" evidence="1">
    <location>
        <begin position="21"/>
        <end position="239"/>
    </location>
</feature>
<dbReference type="eggNOG" id="COG1651">
    <property type="taxonomic scope" value="Bacteria"/>
</dbReference>
<evidence type="ECO:0000313" key="5">
    <source>
        <dbReference type="Proteomes" id="UP000028073"/>
    </source>
</evidence>
<feature type="domain" description="DSBA-like thioredoxin" evidence="2">
    <location>
        <begin position="93"/>
        <end position="235"/>
    </location>
</feature>
<dbReference type="Pfam" id="PF18312">
    <property type="entry name" value="ScsC_N"/>
    <property type="match status" value="1"/>
</dbReference>
<dbReference type="CDD" id="cd03023">
    <property type="entry name" value="DsbA_Com1_like"/>
    <property type="match status" value="1"/>
</dbReference>
<proteinExistence type="predicted"/>
<keyword evidence="5" id="KW-1185">Reference proteome</keyword>
<protein>
    <recommendedName>
        <fullName evidence="6">Thioredoxin domain-containing protein</fullName>
    </recommendedName>
</protein>
<dbReference type="STRING" id="1137799.GZ78_20560"/>
<dbReference type="AlphaFoldDB" id="A0A081NEY7"/>
<gene>
    <name evidence="4" type="ORF">GZ78_20560</name>
</gene>
<organism evidence="4 5">
    <name type="scientific">Endozoicomonas numazuensis</name>
    <dbReference type="NCBI Taxonomy" id="1137799"/>
    <lineage>
        <taxon>Bacteria</taxon>
        <taxon>Pseudomonadati</taxon>
        <taxon>Pseudomonadota</taxon>
        <taxon>Gammaproteobacteria</taxon>
        <taxon>Oceanospirillales</taxon>
        <taxon>Endozoicomonadaceae</taxon>
        <taxon>Endozoicomonas</taxon>
    </lineage>
</organism>
<dbReference type="SUPFAM" id="SSF52833">
    <property type="entry name" value="Thioredoxin-like"/>
    <property type="match status" value="1"/>
</dbReference>
<dbReference type="InterPro" id="IPR041205">
    <property type="entry name" value="ScsC_N"/>
</dbReference>
<keyword evidence="1" id="KW-0732">Signal</keyword>
<evidence type="ECO:0000259" key="3">
    <source>
        <dbReference type="Pfam" id="PF18312"/>
    </source>
</evidence>
<feature type="signal peptide" evidence="1">
    <location>
        <begin position="1"/>
        <end position="20"/>
    </location>
</feature>
<dbReference type="RefSeq" id="WP_034839667.1">
    <property type="nucleotide sequence ID" value="NZ_JOKH01000004.1"/>
</dbReference>
<feature type="domain" description="Copper resistance protein ScsC N-terminal" evidence="3">
    <location>
        <begin position="27"/>
        <end position="57"/>
    </location>
</feature>
<dbReference type="InterPro" id="IPR036249">
    <property type="entry name" value="Thioredoxin-like_sf"/>
</dbReference>
<dbReference type="GO" id="GO:0016491">
    <property type="term" value="F:oxidoreductase activity"/>
    <property type="evidence" value="ECO:0007669"/>
    <property type="project" value="InterPro"/>
</dbReference>
<dbReference type="InterPro" id="IPR001853">
    <property type="entry name" value="DSBA-like_thioredoxin_dom"/>
</dbReference>
<accession>A0A081NEY7</accession>
<evidence type="ECO:0000256" key="1">
    <source>
        <dbReference type="SAM" id="SignalP"/>
    </source>
</evidence>
<evidence type="ECO:0008006" key="6">
    <source>
        <dbReference type="Google" id="ProtNLM"/>
    </source>
</evidence>
<reference evidence="4 5" key="1">
    <citation type="submission" date="2014-06" db="EMBL/GenBank/DDBJ databases">
        <title>Whole Genome Sequences of Three Symbiotic Endozoicomonas Bacteria.</title>
        <authorList>
            <person name="Neave M.J."/>
            <person name="Apprill A."/>
            <person name="Voolstra C.R."/>
        </authorList>
    </citation>
    <scope>NUCLEOTIDE SEQUENCE [LARGE SCALE GENOMIC DNA]</scope>
    <source>
        <strain evidence="4 5">DSM 25634</strain>
    </source>
</reference>
<evidence type="ECO:0000259" key="2">
    <source>
        <dbReference type="Pfam" id="PF01323"/>
    </source>
</evidence>